<keyword evidence="2 4" id="KW-0238">DNA-binding</keyword>
<feature type="DNA-binding region" description="H-T-H motif" evidence="4">
    <location>
        <begin position="24"/>
        <end position="43"/>
    </location>
</feature>
<dbReference type="GO" id="GO:0000976">
    <property type="term" value="F:transcription cis-regulatory region binding"/>
    <property type="evidence" value="ECO:0007669"/>
    <property type="project" value="TreeGrafter"/>
</dbReference>
<dbReference type="PRINTS" id="PR00455">
    <property type="entry name" value="HTHTETR"/>
</dbReference>
<comment type="caution">
    <text evidence="6">The sequence shown here is derived from an EMBL/GenBank/DDBJ whole genome shotgun (WGS) entry which is preliminary data.</text>
</comment>
<gene>
    <name evidence="6" type="ORF">Afe05nite_23570</name>
</gene>
<proteinExistence type="predicted"/>
<sequence>MDARERLERAAVELFVAKGFAATTVPEITARAGLTTRTFHRHFADKREVLFAGGEFAELATRMIADAPADWKPMRVVVEGVVTVAATRFDGRREELLVRRGIIRSDAGLGERELQKWADLGRAGTAGFRARGIEPMRAALLAETAMTLLRVAAEQWLDHDTDRSLAEMVREAAAALRDEVSAR</sequence>
<evidence type="ECO:0000313" key="7">
    <source>
        <dbReference type="Proteomes" id="UP000598174"/>
    </source>
</evidence>
<dbReference type="PROSITE" id="PS01081">
    <property type="entry name" value="HTH_TETR_1"/>
    <property type="match status" value="1"/>
</dbReference>
<dbReference type="Gene3D" id="1.10.357.10">
    <property type="entry name" value="Tetracycline Repressor, domain 2"/>
    <property type="match status" value="1"/>
</dbReference>
<evidence type="ECO:0000313" key="6">
    <source>
        <dbReference type="EMBL" id="GIE10517.1"/>
    </source>
</evidence>
<evidence type="ECO:0000256" key="4">
    <source>
        <dbReference type="PROSITE-ProRule" id="PRU00335"/>
    </source>
</evidence>
<reference evidence="6" key="1">
    <citation type="submission" date="2021-01" db="EMBL/GenBank/DDBJ databases">
        <title>Whole genome shotgun sequence of Actinoplanes ferrugineus NBRC 15555.</title>
        <authorList>
            <person name="Komaki H."/>
            <person name="Tamura T."/>
        </authorList>
    </citation>
    <scope>NUCLEOTIDE SEQUENCE</scope>
    <source>
        <strain evidence="6">NBRC 15555</strain>
    </source>
</reference>
<protein>
    <submittedName>
        <fullName evidence="6">TetR family transcriptional regulator</fullName>
    </submittedName>
</protein>
<keyword evidence="1" id="KW-0805">Transcription regulation</keyword>
<dbReference type="AlphaFoldDB" id="A0A919MJU5"/>
<dbReference type="InterPro" id="IPR001647">
    <property type="entry name" value="HTH_TetR"/>
</dbReference>
<dbReference type="Pfam" id="PF00440">
    <property type="entry name" value="TetR_N"/>
    <property type="match status" value="1"/>
</dbReference>
<evidence type="ECO:0000256" key="3">
    <source>
        <dbReference type="ARBA" id="ARBA00023163"/>
    </source>
</evidence>
<evidence type="ECO:0000256" key="1">
    <source>
        <dbReference type="ARBA" id="ARBA00023015"/>
    </source>
</evidence>
<dbReference type="SUPFAM" id="SSF46689">
    <property type="entry name" value="Homeodomain-like"/>
    <property type="match status" value="1"/>
</dbReference>
<name>A0A919MJU5_9ACTN</name>
<dbReference type="InterPro" id="IPR023772">
    <property type="entry name" value="DNA-bd_HTH_TetR-type_CS"/>
</dbReference>
<dbReference type="EMBL" id="BOMM01000016">
    <property type="protein sequence ID" value="GIE10517.1"/>
    <property type="molecule type" value="Genomic_DNA"/>
</dbReference>
<evidence type="ECO:0000256" key="2">
    <source>
        <dbReference type="ARBA" id="ARBA00023125"/>
    </source>
</evidence>
<dbReference type="InterPro" id="IPR009057">
    <property type="entry name" value="Homeodomain-like_sf"/>
</dbReference>
<dbReference type="PANTHER" id="PTHR30055">
    <property type="entry name" value="HTH-TYPE TRANSCRIPTIONAL REGULATOR RUTR"/>
    <property type="match status" value="1"/>
</dbReference>
<organism evidence="6 7">
    <name type="scientific">Paractinoplanes ferrugineus</name>
    <dbReference type="NCBI Taxonomy" id="113564"/>
    <lineage>
        <taxon>Bacteria</taxon>
        <taxon>Bacillati</taxon>
        <taxon>Actinomycetota</taxon>
        <taxon>Actinomycetes</taxon>
        <taxon>Micromonosporales</taxon>
        <taxon>Micromonosporaceae</taxon>
        <taxon>Paractinoplanes</taxon>
    </lineage>
</organism>
<dbReference type="InterPro" id="IPR050109">
    <property type="entry name" value="HTH-type_TetR-like_transc_reg"/>
</dbReference>
<dbReference type="PANTHER" id="PTHR30055:SF238">
    <property type="entry name" value="MYCOFACTOCIN BIOSYNTHESIS TRANSCRIPTIONAL REGULATOR MFTR-RELATED"/>
    <property type="match status" value="1"/>
</dbReference>
<dbReference type="PROSITE" id="PS50977">
    <property type="entry name" value="HTH_TETR_2"/>
    <property type="match status" value="1"/>
</dbReference>
<dbReference type="GO" id="GO:0003700">
    <property type="term" value="F:DNA-binding transcription factor activity"/>
    <property type="evidence" value="ECO:0007669"/>
    <property type="project" value="TreeGrafter"/>
</dbReference>
<feature type="domain" description="HTH tetR-type" evidence="5">
    <location>
        <begin position="1"/>
        <end position="61"/>
    </location>
</feature>
<evidence type="ECO:0000259" key="5">
    <source>
        <dbReference type="PROSITE" id="PS50977"/>
    </source>
</evidence>
<accession>A0A919MJU5</accession>
<dbReference type="Proteomes" id="UP000598174">
    <property type="component" value="Unassembled WGS sequence"/>
</dbReference>
<keyword evidence="3" id="KW-0804">Transcription</keyword>
<keyword evidence="7" id="KW-1185">Reference proteome</keyword>